<dbReference type="RefSeq" id="WP_204012770.1">
    <property type="nucleotide sequence ID" value="NZ_BOPG01000115.1"/>
</dbReference>
<organism evidence="1 2">
    <name type="scientific">Virgisporangium aurantiacum</name>
    <dbReference type="NCBI Taxonomy" id="175570"/>
    <lineage>
        <taxon>Bacteria</taxon>
        <taxon>Bacillati</taxon>
        <taxon>Actinomycetota</taxon>
        <taxon>Actinomycetes</taxon>
        <taxon>Micromonosporales</taxon>
        <taxon>Micromonosporaceae</taxon>
        <taxon>Virgisporangium</taxon>
    </lineage>
</organism>
<comment type="caution">
    <text evidence="1">The sequence shown here is derived from an EMBL/GenBank/DDBJ whole genome shotgun (WGS) entry which is preliminary data.</text>
</comment>
<accession>A0A8J3ZK05</accession>
<protein>
    <submittedName>
        <fullName evidence="1">Uncharacterized protein</fullName>
    </submittedName>
</protein>
<evidence type="ECO:0000313" key="2">
    <source>
        <dbReference type="Proteomes" id="UP000612585"/>
    </source>
</evidence>
<evidence type="ECO:0000313" key="1">
    <source>
        <dbReference type="EMBL" id="GIJ64357.1"/>
    </source>
</evidence>
<dbReference type="Proteomes" id="UP000612585">
    <property type="component" value="Unassembled WGS sequence"/>
</dbReference>
<reference evidence="1" key="1">
    <citation type="submission" date="2021-01" db="EMBL/GenBank/DDBJ databases">
        <title>Whole genome shotgun sequence of Virgisporangium aurantiacum NBRC 16421.</title>
        <authorList>
            <person name="Komaki H."/>
            <person name="Tamura T."/>
        </authorList>
    </citation>
    <scope>NUCLEOTIDE SEQUENCE</scope>
    <source>
        <strain evidence="1">NBRC 16421</strain>
    </source>
</reference>
<dbReference type="AlphaFoldDB" id="A0A8J3ZK05"/>
<keyword evidence="2" id="KW-1185">Reference proteome</keyword>
<name>A0A8J3ZK05_9ACTN</name>
<proteinExistence type="predicted"/>
<sequence>MYVNLTPHPLHIYPLDTPDRIEPGSVAAARIIPPSSAHPPARLGQTVLDSCFRHDGIVVEDVAFGPEAGHTAALPDPVAGTWYIESLVVGLSASTRDDLLVPHAYVRDLEGSIIGPRKLARPSRFLRPEPTAEASAQPTAIAMDPLTDPIHGPYTDADRDDLFIEVLPDRWGRNFVCATSRSTGIQDAIGTRWGRRRATTAARRYAARWQLQFGPPAPPAPAFDASLLTESRTLHTDDERRLRDDKSTL</sequence>
<gene>
    <name evidence="1" type="ORF">Vau01_118730</name>
</gene>
<dbReference type="EMBL" id="BOPG01000115">
    <property type="protein sequence ID" value="GIJ64357.1"/>
    <property type="molecule type" value="Genomic_DNA"/>
</dbReference>